<evidence type="ECO:0000313" key="4">
    <source>
        <dbReference type="EMBL" id="KAL3397532.1"/>
    </source>
</evidence>
<dbReference type="SUPFAM" id="SSF48403">
    <property type="entry name" value="Ankyrin repeat"/>
    <property type="match status" value="1"/>
</dbReference>
<dbReference type="AlphaFoldDB" id="A0ABD2WX44"/>
<evidence type="ECO:0000256" key="2">
    <source>
        <dbReference type="ARBA" id="ARBA00023043"/>
    </source>
</evidence>
<dbReference type="PROSITE" id="PS50297">
    <property type="entry name" value="ANK_REP_REGION"/>
    <property type="match status" value="1"/>
</dbReference>
<name>A0ABD2WX44_9HYME</name>
<evidence type="ECO:0000256" key="3">
    <source>
        <dbReference type="PROSITE-ProRule" id="PRU00023"/>
    </source>
</evidence>
<dbReference type="InterPro" id="IPR036770">
    <property type="entry name" value="Ankyrin_rpt-contain_sf"/>
</dbReference>
<protein>
    <submittedName>
        <fullName evidence="4">Uncharacterized protein</fullName>
    </submittedName>
</protein>
<evidence type="ECO:0000313" key="5">
    <source>
        <dbReference type="Proteomes" id="UP001627154"/>
    </source>
</evidence>
<dbReference type="EMBL" id="JBJJXI010000062">
    <property type="protein sequence ID" value="KAL3397532.1"/>
    <property type="molecule type" value="Genomic_DNA"/>
</dbReference>
<keyword evidence="5" id="KW-1185">Reference proteome</keyword>
<organism evidence="4 5">
    <name type="scientific">Trichogramma kaykai</name>
    <dbReference type="NCBI Taxonomy" id="54128"/>
    <lineage>
        <taxon>Eukaryota</taxon>
        <taxon>Metazoa</taxon>
        <taxon>Ecdysozoa</taxon>
        <taxon>Arthropoda</taxon>
        <taxon>Hexapoda</taxon>
        <taxon>Insecta</taxon>
        <taxon>Pterygota</taxon>
        <taxon>Neoptera</taxon>
        <taxon>Endopterygota</taxon>
        <taxon>Hymenoptera</taxon>
        <taxon>Apocrita</taxon>
        <taxon>Proctotrupomorpha</taxon>
        <taxon>Chalcidoidea</taxon>
        <taxon>Trichogrammatidae</taxon>
        <taxon>Trichogramma</taxon>
    </lineage>
</organism>
<dbReference type="PANTHER" id="PTHR24193:SF121">
    <property type="entry name" value="ADA2A-CONTAINING COMPLEX COMPONENT 3, ISOFORM D"/>
    <property type="match status" value="1"/>
</dbReference>
<dbReference type="PANTHER" id="PTHR24193">
    <property type="entry name" value="ANKYRIN REPEAT PROTEIN"/>
    <property type="match status" value="1"/>
</dbReference>
<proteinExistence type="predicted"/>
<dbReference type="InterPro" id="IPR002110">
    <property type="entry name" value="Ankyrin_rpt"/>
</dbReference>
<feature type="repeat" description="ANK" evidence="3">
    <location>
        <begin position="1"/>
        <end position="33"/>
    </location>
</feature>
<evidence type="ECO:0000256" key="1">
    <source>
        <dbReference type="ARBA" id="ARBA00022737"/>
    </source>
</evidence>
<sequence length="118" mass="13259">MGDSPLHLALKHGHKKVTELLLRNGANPNLANDEGLTPLHFICQNKKNRFECKNEVAELMNLFFTINDERHQPVQVDAKDQLGLTPIQWAVANLLPSAIHILLNHGAYLSEFVFPRAS</sequence>
<accession>A0ABD2WX44</accession>
<dbReference type="Pfam" id="PF12796">
    <property type="entry name" value="Ank_2"/>
    <property type="match status" value="1"/>
</dbReference>
<reference evidence="4 5" key="1">
    <citation type="journal article" date="2024" name="bioRxiv">
        <title>A reference genome for Trichogramma kaykai: A tiny desert-dwelling parasitoid wasp with competing sex-ratio distorters.</title>
        <authorList>
            <person name="Culotta J."/>
            <person name="Lindsey A.R."/>
        </authorList>
    </citation>
    <scope>NUCLEOTIDE SEQUENCE [LARGE SCALE GENOMIC DNA]</scope>
    <source>
        <strain evidence="4 5">KSX58</strain>
    </source>
</reference>
<keyword evidence="1" id="KW-0677">Repeat</keyword>
<dbReference type="Proteomes" id="UP001627154">
    <property type="component" value="Unassembled WGS sequence"/>
</dbReference>
<gene>
    <name evidence="4" type="ORF">TKK_008635</name>
</gene>
<dbReference type="Gene3D" id="1.25.40.20">
    <property type="entry name" value="Ankyrin repeat-containing domain"/>
    <property type="match status" value="1"/>
</dbReference>
<comment type="caution">
    <text evidence="4">The sequence shown here is derived from an EMBL/GenBank/DDBJ whole genome shotgun (WGS) entry which is preliminary data.</text>
</comment>
<dbReference type="SMART" id="SM00248">
    <property type="entry name" value="ANK"/>
    <property type="match status" value="3"/>
</dbReference>
<dbReference type="PROSITE" id="PS50088">
    <property type="entry name" value="ANK_REPEAT"/>
    <property type="match status" value="1"/>
</dbReference>
<dbReference type="InterPro" id="IPR050663">
    <property type="entry name" value="Ankyrin-SOCS_Box"/>
</dbReference>
<keyword evidence="2 3" id="KW-0040">ANK repeat</keyword>